<evidence type="ECO:0000313" key="1">
    <source>
        <dbReference type="EMBL" id="GIY00003.1"/>
    </source>
</evidence>
<proteinExistence type="predicted"/>
<dbReference type="AlphaFoldDB" id="A0AAV4PXV0"/>
<gene>
    <name evidence="1" type="ORF">CEXT_8531</name>
</gene>
<name>A0AAV4PXV0_CAEEX</name>
<organism evidence="1 2">
    <name type="scientific">Caerostris extrusa</name>
    <name type="common">Bark spider</name>
    <name type="synonym">Caerostris bankana</name>
    <dbReference type="NCBI Taxonomy" id="172846"/>
    <lineage>
        <taxon>Eukaryota</taxon>
        <taxon>Metazoa</taxon>
        <taxon>Ecdysozoa</taxon>
        <taxon>Arthropoda</taxon>
        <taxon>Chelicerata</taxon>
        <taxon>Arachnida</taxon>
        <taxon>Araneae</taxon>
        <taxon>Araneomorphae</taxon>
        <taxon>Entelegynae</taxon>
        <taxon>Araneoidea</taxon>
        <taxon>Araneidae</taxon>
        <taxon>Caerostris</taxon>
    </lineage>
</organism>
<comment type="caution">
    <text evidence="1">The sequence shown here is derived from an EMBL/GenBank/DDBJ whole genome shotgun (WGS) entry which is preliminary data.</text>
</comment>
<evidence type="ECO:0000313" key="2">
    <source>
        <dbReference type="Proteomes" id="UP001054945"/>
    </source>
</evidence>
<accession>A0AAV4PXV0</accession>
<reference evidence="1 2" key="1">
    <citation type="submission" date="2021-06" db="EMBL/GenBank/DDBJ databases">
        <title>Caerostris extrusa draft genome.</title>
        <authorList>
            <person name="Kono N."/>
            <person name="Arakawa K."/>
        </authorList>
    </citation>
    <scope>NUCLEOTIDE SEQUENCE [LARGE SCALE GENOMIC DNA]</scope>
</reference>
<dbReference type="Proteomes" id="UP001054945">
    <property type="component" value="Unassembled WGS sequence"/>
</dbReference>
<sequence length="85" mass="9975">MYDMKRRTLNDIQQSHQDQIRNRVRSCASILAHTQDRRTFVTHGQWCRSGFHAKPQAQNAPAPTYLFVCRSSDESRVFDLRNARP</sequence>
<protein>
    <submittedName>
        <fullName evidence="1">Uncharacterized protein</fullName>
    </submittedName>
</protein>
<dbReference type="EMBL" id="BPLR01005126">
    <property type="protein sequence ID" value="GIY00003.1"/>
    <property type="molecule type" value="Genomic_DNA"/>
</dbReference>
<keyword evidence="2" id="KW-1185">Reference proteome</keyword>